<dbReference type="InterPro" id="IPR034804">
    <property type="entry name" value="SQR/QFR_C/D"/>
</dbReference>
<dbReference type="SUPFAM" id="SSF81343">
    <property type="entry name" value="Fumarate reductase respiratory complex transmembrane subunits"/>
    <property type="match status" value="1"/>
</dbReference>
<feature type="transmembrane region" description="Helical" evidence="8">
    <location>
        <begin position="95"/>
        <end position="113"/>
    </location>
</feature>
<dbReference type="EMBL" id="CAKKNE010000001">
    <property type="protein sequence ID" value="CAH0366977.1"/>
    <property type="molecule type" value="Genomic_DNA"/>
</dbReference>
<dbReference type="GO" id="GO:0016020">
    <property type="term" value="C:membrane"/>
    <property type="evidence" value="ECO:0007669"/>
    <property type="project" value="UniProtKB-SubCell"/>
</dbReference>
<evidence type="ECO:0000256" key="6">
    <source>
        <dbReference type="ARBA" id="ARBA00023004"/>
    </source>
</evidence>
<organism evidence="9 10">
    <name type="scientific">Pelagomonas calceolata</name>
    <dbReference type="NCBI Taxonomy" id="35677"/>
    <lineage>
        <taxon>Eukaryota</taxon>
        <taxon>Sar</taxon>
        <taxon>Stramenopiles</taxon>
        <taxon>Ochrophyta</taxon>
        <taxon>Pelagophyceae</taxon>
        <taxon>Pelagomonadales</taxon>
        <taxon>Pelagomonadaceae</taxon>
        <taxon>Pelagomonas</taxon>
    </lineage>
</organism>
<feature type="transmembrane region" description="Helical" evidence="8">
    <location>
        <begin position="66"/>
        <end position="89"/>
    </location>
</feature>
<keyword evidence="7 8" id="KW-0472">Membrane</keyword>
<proteinExistence type="predicted"/>
<dbReference type="GO" id="GO:0006099">
    <property type="term" value="P:tricarboxylic acid cycle"/>
    <property type="evidence" value="ECO:0007669"/>
    <property type="project" value="InterPro"/>
</dbReference>
<keyword evidence="10" id="KW-1185">Reference proteome</keyword>
<dbReference type="PANTHER" id="PTHR10978">
    <property type="entry name" value="SUCCINATE DEHYDROGENASE CYTOCHROME B560 SUBUNIT"/>
    <property type="match status" value="1"/>
</dbReference>
<dbReference type="PANTHER" id="PTHR10978:SF5">
    <property type="entry name" value="SUCCINATE DEHYDROGENASE CYTOCHROME B560 SUBUNIT, MITOCHONDRIAL"/>
    <property type="match status" value="1"/>
</dbReference>
<keyword evidence="6" id="KW-0408">Iron</keyword>
<dbReference type="GO" id="GO:0046872">
    <property type="term" value="F:metal ion binding"/>
    <property type="evidence" value="ECO:0007669"/>
    <property type="project" value="UniProtKB-KW"/>
</dbReference>
<accession>A0A8J2SI31</accession>
<dbReference type="OrthoDB" id="588261at2759"/>
<evidence type="ECO:0000313" key="10">
    <source>
        <dbReference type="Proteomes" id="UP000789595"/>
    </source>
</evidence>
<evidence type="ECO:0000256" key="7">
    <source>
        <dbReference type="ARBA" id="ARBA00023136"/>
    </source>
</evidence>
<evidence type="ECO:0008006" key="11">
    <source>
        <dbReference type="Google" id="ProtNLM"/>
    </source>
</evidence>
<dbReference type="GO" id="GO:0005739">
    <property type="term" value="C:mitochondrion"/>
    <property type="evidence" value="ECO:0007669"/>
    <property type="project" value="GOC"/>
</dbReference>
<reference evidence="9" key="1">
    <citation type="submission" date="2021-11" db="EMBL/GenBank/DDBJ databases">
        <authorList>
            <consortium name="Genoscope - CEA"/>
            <person name="William W."/>
        </authorList>
    </citation>
    <scope>NUCLEOTIDE SEQUENCE</scope>
</reference>
<gene>
    <name evidence="9" type="ORF">PECAL_1P34930</name>
</gene>
<keyword evidence="3 8" id="KW-0812">Transmembrane</keyword>
<dbReference type="AlphaFoldDB" id="A0A8J2SI31"/>
<dbReference type="Pfam" id="PF01127">
    <property type="entry name" value="Sdh_cyt"/>
    <property type="match status" value="1"/>
</dbReference>
<dbReference type="InterPro" id="IPR014314">
    <property type="entry name" value="Succ_DH_cytb556"/>
</dbReference>
<evidence type="ECO:0000256" key="2">
    <source>
        <dbReference type="ARBA" id="ARBA00022617"/>
    </source>
</evidence>
<dbReference type="Gene3D" id="1.20.1300.10">
    <property type="entry name" value="Fumarate reductase/succinate dehydrogenase, transmembrane subunit"/>
    <property type="match status" value="1"/>
</dbReference>
<sequence>MALRTTLARLAQPLRAQSAAFSAIPTPRPKYTERQEKLGRPMSPHVTTYAFPAVAISSITQRVTGVLLSVGVGGVAAGSLAGVDMAALATAVSCYPVKFIVAFPLTYHYAGALRHTLWDRKPETMLNNKDAEKSSYLVMGGSTLAAAGLAALSW</sequence>
<protein>
    <recommendedName>
        <fullName evidence="11">Succinate dehydrogenase cytochrome b560 subunit, mitochondrial</fullName>
    </recommendedName>
</protein>
<dbReference type="GO" id="GO:0006121">
    <property type="term" value="P:mitochondrial electron transport, succinate to ubiquinone"/>
    <property type="evidence" value="ECO:0007669"/>
    <property type="project" value="TreeGrafter"/>
</dbReference>
<keyword evidence="5 8" id="KW-1133">Transmembrane helix</keyword>
<evidence type="ECO:0000256" key="1">
    <source>
        <dbReference type="ARBA" id="ARBA00004370"/>
    </source>
</evidence>
<evidence type="ECO:0000256" key="8">
    <source>
        <dbReference type="SAM" id="Phobius"/>
    </source>
</evidence>
<dbReference type="Proteomes" id="UP000789595">
    <property type="component" value="Unassembled WGS sequence"/>
</dbReference>
<evidence type="ECO:0000256" key="5">
    <source>
        <dbReference type="ARBA" id="ARBA00022989"/>
    </source>
</evidence>
<evidence type="ECO:0000313" key="9">
    <source>
        <dbReference type="EMBL" id="CAH0366977.1"/>
    </source>
</evidence>
<feature type="transmembrane region" description="Helical" evidence="8">
    <location>
        <begin position="134"/>
        <end position="152"/>
    </location>
</feature>
<dbReference type="InterPro" id="IPR000701">
    <property type="entry name" value="SuccDH_FuR_B_TM-su"/>
</dbReference>
<dbReference type="GO" id="GO:0009055">
    <property type="term" value="F:electron transfer activity"/>
    <property type="evidence" value="ECO:0007669"/>
    <property type="project" value="InterPro"/>
</dbReference>
<name>A0A8J2SI31_9STRA</name>
<evidence type="ECO:0000256" key="4">
    <source>
        <dbReference type="ARBA" id="ARBA00022723"/>
    </source>
</evidence>
<keyword evidence="2" id="KW-0349">Heme</keyword>
<comment type="caution">
    <text evidence="9">The sequence shown here is derived from an EMBL/GenBank/DDBJ whole genome shotgun (WGS) entry which is preliminary data.</text>
</comment>
<comment type="subcellular location">
    <subcellularLocation>
        <location evidence="1">Membrane</location>
    </subcellularLocation>
</comment>
<keyword evidence="4" id="KW-0479">Metal-binding</keyword>
<evidence type="ECO:0000256" key="3">
    <source>
        <dbReference type="ARBA" id="ARBA00022692"/>
    </source>
</evidence>
<dbReference type="CDD" id="cd03499">
    <property type="entry name" value="SQR_TypeC_SdhC"/>
    <property type="match status" value="1"/>
</dbReference>